<comment type="caution">
    <text evidence="2">The sequence shown here is derived from an EMBL/GenBank/DDBJ whole genome shotgun (WGS) entry which is preliminary data.</text>
</comment>
<feature type="transmembrane region" description="Helical" evidence="1">
    <location>
        <begin position="69"/>
        <end position="90"/>
    </location>
</feature>
<proteinExistence type="predicted"/>
<feature type="transmembrane region" description="Helical" evidence="1">
    <location>
        <begin position="31"/>
        <end position="49"/>
    </location>
</feature>
<protein>
    <submittedName>
        <fullName evidence="2">Uncharacterized protein</fullName>
    </submittedName>
</protein>
<accession>A0A4U1Z7N2</accession>
<keyword evidence="1" id="KW-1133">Transmembrane helix</keyword>
<dbReference type="AlphaFoldDB" id="A0A4U1Z7N2"/>
<feature type="transmembrane region" description="Helical" evidence="1">
    <location>
        <begin position="111"/>
        <end position="138"/>
    </location>
</feature>
<sequence>MRYKFAPNELTEEKSLWDIYKKAFIIFPSKLQIAIVLTVAICLGINAFVLETNTATLLSDVRGWASFGFNFAITTLGFLIAGFTIFATLTKPDMMLAMMDHSKREYNLPTLKYNFFVFIKVFISYIFFAVVYVLAMLLGQKGGFLSNAIELVPNSLCVKIVLIKVSYVVIGSSFVHLLLQLKSFIFNIYMIVMNMLRWEHKEKNVN</sequence>
<organism evidence="2 3">
    <name type="scientific">Vibrio kanaloae</name>
    <dbReference type="NCBI Taxonomy" id="170673"/>
    <lineage>
        <taxon>Bacteria</taxon>
        <taxon>Pseudomonadati</taxon>
        <taxon>Pseudomonadota</taxon>
        <taxon>Gammaproteobacteria</taxon>
        <taxon>Vibrionales</taxon>
        <taxon>Vibrionaceae</taxon>
        <taxon>Vibrio</taxon>
    </lineage>
</organism>
<evidence type="ECO:0000313" key="2">
    <source>
        <dbReference type="EMBL" id="TKF30130.1"/>
    </source>
</evidence>
<dbReference type="EMBL" id="SYUV01000049">
    <property type="protein sequence ID" value="TKF30130.1"/>
    <property type="molecule type" value="Genomic_DNA"/>
</dbReference>
<dbReference type="Proteomes" id="UP000307574">
    <property type="component" value="Unassembled WGS sequence"/>
</dbReference>
<evidence type="ECO:0000256" key="1">
    <source>
        <dbReference type="SAM" id="Phobius"/>
    </source>
</evidence>
<reference evidence="2 3" key="1">
    <citation type="submission" date="2019-04" db="EMBL/GenBank/DDBJ databases">
        <title>A reverse ecology approach based on a biological definition of microbial populations.</title>
        <authorList>
            <person name="Arevalo P."/>
            <person name="Vaninsberghe D."/>
            <person name="Elsherbini J."/>
            <person name="Gore J."/>
            <person name="Polz M."/>
        </authorList>
    </citation>
    <scope>NUCLEOTIDE SEQUENCE [LARGE SCALE GENOMIC DNA]</scope>
    <source>
        <strain evidence="2 3">10N.261.46.F4</strain>
    </source>
</reference>
<keyword evidence="1" id="KW-0812">Transmembrane</keyword>
<gene>
    <name evidence="2" type="ORF">FCV50_14670</name>
</gene>
<keyword evidence="1" id="KW-0472">Membrane</keyword>
<dbReference type="RefSeq" id="WP_136980695.1">
    <property type="nucleotide sequence ID" value="NZ_SYUV01000049.1"/>
</dbReference>
<name>A0A4U1Z7N2_9VIBR</name>
<evidence type="ECO:0000313" key="3">
    <source>
        <dbReference type="Proteomes" id="UP000307574"/>
    </source>
</evidence>